<feature type="transmembrane region" description="Helical" evidence="8">
    <location>
        <begin position="623"/>
        <end position="650"/>
    </location>
</feature>
<evidence type="ECO:0000313" key="9">
    <source>
        <dbReference type="EMBL" id="ATZ28973.1"/>
    </source>
</evidence>
<name>A0A2K8PT16_STRLA</name>
<feature type="transmembrane region" description="Helical" evidence="8">
    <location>
        <begin position="656"/>
        <end position="682"/>
    </location>
</feature>
<feature type="transmembrane region" description="Helical" evidence="8">
    <location>
        <begin position="525"/>
        <end position="542"/>
    </location>
</feature>
<dbReference type="Gene3D" id="1.20.1640.10">
    <property type="entry name" value="Multidrug efflux transporter AcrB transmembrane domain"/>
    <property type="match status" value="2"/>
</dbReference>
<protein>
    <submittedName>
        <fullName evidence="9">Membrane protein YdfJ</fullName>
    </submittedName>
</protein>
<feature type="region of interest" description="Disordered" evidence="7">
    <location>
        <begin position="1"/>
        <end position="21"/>
    </location>
</feature>
<evidence type="ECO:0000256" key="3">
    <source>
        <dbReference type="ARBA" id="ARBA00022475"/>
    </source>
</evidence>
<organism evidence="9 10">
    <name type="scientific">Streptomyces lavendulae subsp. lavendulae</name>
    <dbReference type="NCBI Taxonomy" id="58340"/>
    <lineage>
        <taxon>Bacteria</taxon>
        <taxon>Bacillati</taxon>
        <taxon>Actinomycetota</taxon>
        <taxon>Actinomycetes</taxon>
        <taxon>Kitasatosporales</taxon>
        <taxon>Streptomycetaceae</taxon>
        <taxon>Streptomyces</taxon>
    </lineage>
</organism>
<evidence type="ECO:0000256" key="6">
    <source>
        <dbReference type="ARBA" id="ARBA00023136"/>
    </source>
</evidence>
<evidence type="ECO:0000256" key="1">
    <source>
        <dbReference type="ARBA" id="ARBA00004651"/>
    </source>
</evidence>
<feature type="transmembrane region" description="Helical" evidence="8">
    <location>
        <begin position="582"/>
        <end position="602"/>
    </location>
</feature>
<keyword evidence="3" id="KW-1003">Cell membrane</keyword>
<dbReference type="InterPro" id="IPR050545">
    <property type="entry name" value="Mycobact_MmpL"/>
</dbReference>
<comment type="subcellular location">
    <subcellularLocation>
        <location evidence="1">Cell membrane</location>
        <topology evidence="1">Multi-pass membrane protein</topology>
    </subcellularLocation>
</comment>
<dbReference type="PANTHER" id="PTHR33406">
    <property type="entry name" value="MEMBRANE PROTEIN MJ1562-RELATED"/>
    <property type="match status" value="1"/>
</dbReference>
<keyword evidence="10" id="KW-1185">Reference proteome</keyword>
<evidence type="ECO:0000256" key="8">
    <source>
        <dbReference type="SAM" id="Phobius"/>
    </source>
</evidence>
<dbReference type="AlphaFoldDB" id="A0A2K8PT16"/>
<dbReference type="InterPro" id="IPR000731">
    <property type="entry name" value="SSD"/>
</dbReference>
<dbReference type="PROSITE" id="PS50156">
    <property type="entry name" value="SSD"/>
    <property type="match status" value="1"/>
</dbReference>
<feature type="compositionally biased region" description="Basic and acidic residues" evidence="7">
    <location>
        <begin position="1"/>
        <end position="10"/>
    </location>
</feature>
<proteinExistence type="inferred from homology"/>
<dbReference type="KEGG" id="slx:SLAV_36025"/>
<reference evidence="9 10" key="1">
    <citation type="submission" date="2017-11" db="EMBL/GenBank/DDBJ databases">
        <title>Complete genome sequence of Streptomyces lavendulae subsp. lavendulae CCM 3239 (formerly 'Streptomyces aureofaciens CCM 3239'), the producer of the angucycline-type antibiotic auricin.</title>
        <authorList>
            <person name="Busche T."/>
            <person name="Novakova R."/>
            <person name="Al'Dilaimi A."/>
            <person name="Homerova D."/>
            <person name="Feckova L."/>
            <person name="Rezuchova B."/>
            <person name="Mingyar E."/>
            <person name="Csolleiova D."/>
            <person name="Bekeova C."/>
            <person name="Winkler A."/>
            <person name="Sevcikova B."/>
            <person name="Kalinowski J."/>
            <person name="Kormanec J."/>
            <person name="Ruckert C."/>
        </authorList>
    </citation>
    <scope>NUCLEOTIDE SEQUENCE [LARGE SCALE GENOMIC DNA]</scope>
    <source>
        <strain evidence="9 10">CCM 3239</strain>
    </source>
</reference>
<keyword evidence="6 8" id="KW-0472">Membrane</keyword>
<evidence type="ECO:0000256" key="5">
    <source>
        <dbReference type="ARBA" id="ARBA00022989"/>
    </source>
</evidence>
<feature type="transmembrane region" description="Helical" evidence="8">
    <location>
        <begin position="284"/>
        <end position="307"/>
    </location>
</feature>
<feature type="transmembrane region" description="Helical" evidence="8">
    <location>
        <begin position="319"/>
        <end position="342"/>
    </location>
</feature>
<feature type="transmembrane region" description="Helical" evidence="8">
    <location>
        <begin position="209"/>
        <end position="233"/>
    </location>
</feature>
<evidence type="ECO:0000256" key="2">
    <source>
        <dbReference type="ARBA" id="ARBA00010157"/>
    </source>
</evidence>
<dbReference type="SUPFAM" id="SSF82866">
    <property type="entry name" value="Multidrug efflux transporter AcrB transmembrane domain"/>
    <property type="match status" value="2"/>
</dbReference>
<feature type="transmembrane region" description="Helical" evidence="8">
    <location>
        <begin position="379"/>
        <end position="399"/>
    </location>
</feature>
<feature type="transmembrane region" description="Helical" evidence="8">
    <location>
        <begin position="25"/>
        <end position="44"/>
    </location>
</feature>
<dbReference type="GO" id="GO:0005886">
    <property type="term" value="C:plasma membrane"/>
    <property type="evidence" value="ECO:0007669"/>
    <property type="project" value="UniProtKB-SubCell"/>
</dbReference>
<dbReference type="Pfam" id="PF03176">
    <property type="entry name" value="MMPL"/>
    <property type="match status" value="2"/>
</dbReference>
<feature type="transmembrane region" description="Helical" evidence="8">
    <location>
        <begin position="245"/>
        <end position="264"/>
    </location>
</feature>
<evidence type="ECO:0000313" key="10">
    <source>
        <dbReference type="Proteomes" id="UP000231791"/>
    </source>
</evidence>
<keyword evidence="4 8" id="KW-0812">Transmembrane</keyword>
<feature type="transmembrane region" description="Helical" evidence="8">
    <location>
        <begin position="549"/>
        <end position="570"/>
    </location>
</feature>
<sequence>MSRTVPDRQPTRSAPGTGPRSSPRAYAWLVLLLTVAGLAAAFALGPSGAATTDSGGGALPASSQSARVAGIVETFPSGAVAPAVVVYSNADGAPLTAAQRAEIDRRALRLGALGLVPGAARPEVTGNKVATVPVLLATDTGERQNTARIEEIRATASEDIDAPLRAQVTGGPAFRADIAAVFEGADTTLLIATGSVVAVLLLITYRSPVLWLVPLLVVASADRFAAGLVGALAPHAGIEVDASSAGILSVLVFGAGTNYALLLVSRYRDELHLTADRFTAMARAWRGTAPSVLASGTTVVLSLLTLLAAELGGNRGLGFAGAVGILVAMAFALLVLPAALVLPGRRLFWPLVPRRGEPRAVDRGGIWSRIGTAVSRRPALVALAGTAALVALASGGLGLHTGLAQADSFRKTPEAVLGQRTLATVRPAGAGEPLTLISSPAAADEVLEAARRTPGIADVTATERTDRYARAEAVPAAAPGTPSSDDTIRALRTRLAGIPGADALVGGTTAGNYDVERATAHDTRLVVPLVLAIVFLVLAALLRSLVAPVLLVATVIGSYFAALGAGRIVFGTVYGFPALDSTVPLLSFLFLVALGVDYNIFLIARAREETLSGHPTRTAVLRALTVTGGVITSAGVLLASVFAVLGVLPLITLTQIGVIVGIGVLLDTLLVRTVLVPALVLLTGNRFWWPGRPTATRQHPGGGTP</sequence>
<evidence type="ECO:0000256" key="4">
    <source>
        <dbReference type="ARBA" id="ARBA00022692"/>
    </source>
</evidence>
<evidence type="ECO:0000256" key="7">
    <source>
        <dbReference type="SAM" id="MobiDB-lite"/>
    </source>
</evidence>
<dbReference type="EMBL" id="CP024985">
    <property type="protein sequence ID" value="ATZ28973.1"/>
    <property type="molecule type" value="Genomic_DNA"/>
</dbReference>
<dbReference type="PANTHER" id="PTHR33406:SF6">
    <property type="entry name" value="MEMBRANE PROTEIN YDGH-RELATED"/>
    <property type="match status" value="1"/>
</dbReference>
<keyword evidence="5 8" id="KW-1133">Transmembrane helix</keyword>
<accession>A0A2K8PT16</accession>
<dbReference type="InterPro" id="IPR004869">
    <property type="entry name" value="MMPL_dom"/>
</dbReference>
<comment type="similarity">
    <text evidence="2">Belongs to the resistance-nodulation-cell division (RND) (TC 2.A.6) family. MmpL subfamily.</text>
</comment>
<gene>
    <name evidence="9" type="primary">ydfJ5</name>
    <name evidence="9" type="ORF">SLAV_36025</name>
</gene>
<dbReference type="RefSeq" id="WP_199922216.1">
    <property type="nucleotide sequence ID" value="NZ_CP024985.1"/>
</dbReference>
<dbReference type="Proteomes" id="UP000231791">
    <property type="component" value="Chromosome"/>
</dbReference>
<dbReference type="GeneID" id="49388174"/>